<dbReference type="AlphaFoldDB" id="A0A183PCD1"/>
<dbReference type="Proteomes" id="UP000269396">
    <property type="component" value="Unassembled WGS sequence"/>
</dbReference>
<reference evidence="1 2" key="1">
    <citation type="submission" date="2018-11" db="EMBL/GenBank/DDBJ databases">
        <authorList>
            <consortium name="Pathogen Informatics"/>
        </authorList>
    </citation>
    <scope>NUCLEOTIDE SEQUENCE [LARGE SCALE GENOMIC DNA]</scope>
    <source>
        <strain>Denwood</strain>
        <strain evidence="2">Zambia</strain>
    </source>
</reference>
<accession>A0A183PCD1</accession>
<protein>
    <submittedName>
        <fullName evidence="1">Uncharacterized protein</fullName>
    </submittedName>
</protein>
<sequence length="129" mass="15508">MNHECQLKGKCRQLQINIVFIKQVNGQWPFEKSDYSNKITANNDVYCKDITSNNNGDNLKSQLDNTSNLQEIMKLRKQILIIYESYQCHYQDVLKKLKTYQHTLNDQNWIKTLYELFSHHQELDWPHFI</sequence>
<keyword evidence="2" id="KW-1185">Reference proteome</keyword>
<name>A0A183PCD1_9TREM</name>
<gene>
    <name evidence="1" type="ORF">SMTD_LOCUS12017</name>
</gene>
<evidence type="ECO:0000313" key="1">
    <source>
        <dbReference type="EMBL" id="VDP59868.1"/>
    </source>
</evidence>
<dbReference type="EMBL" id="UZAL01032029">
    <property type="protein sequence ID" value="VDP59868.1"/>
    <property type="molecule type" value="Genomic_DNA"/>
</dbReference>
<evidence type="ECO:0000313" key="2">
    <source>
        <dbReference type="Proteomes" id="UP000269396"/>
    </source>
</evidence>
<proteinExistence type="predicted"/>
<organism evidence="1 2">
    <name type="scientific">Schistosoma mattheei</name>
    <dbReference type="NCBI Taxonomy" id="31246"/>
    <lineage>
        <taxon>Eukaryota</taxon>
        <taxon>Metazoa</taxon>
        <taxon>Spiralia</taxon>
        <taxon>Lophotrochozoa</taxon>
        <taxon>Platyhelminthes</taxon>
        <taxon>Trematoda</taxon>
        <taxon>Digenea</taxon>
        <taxon>Strigeidida</taxon>
        <taxon>Schistosomatoidea</taxon>
        <taxon>Schistosomatidae</taxon>
        <taxon>Schistosoma</taxon>
    </lineage>
</organism>